<keyword evidence="2" id="KW-1185">Reference proteome</keyword>
<proteinExistence type="predicted"/>
<organism evidence="1 2">
    <name type="scientific">Trifolium pratense</name>
    <name type="common">Red clover</name>
    <dbReference type="NCBI Taxonomy" id="57577"/>
    <lineage>
        <taxon>Eukaryota</taxon>
        <taxon>Viridiplantae</taxon>
        <taxon>Streptophyta</taxon>
        <taxon>Embryophyta</taxon>
        <taxon>Tracheophyta</taxon>
        <taxon>Spermatophyta</taxon>
        <taxon>Magnoliopsida</taxon>
        <taxon>eudicotyledons</taxon>
        <taxon>Gunneridae</taxon>
        <taxon>Pentapetalae</taxon>
        <taxon>rosids</taxon>
        <taxon>fabids</taxon>
        <taxon>Fabales</taxon>
        <taxon>Fabaceae</taxon>
        <taxon>Papilionoideae</taxon>
        <taxon>50 kb inversion clade</taxon>
        <taxon>NPAAA clade</taxon>
        <taxon>Hologalegina</taxon>
        <taxon>IRL clade</taxon>
        <taxon>Trifolieae</taxon>
        <taxon>Trifolium</taxon>
    </lineage>
</organism>
<protein>
    <submittedName>
        <fullName evidence="1">Uncharacterized protein</fullName>
    </submittedName>
</protein>
<dbReference type="EMBL" id="CASHSV030000409">
    <property type="protein sequence ID" value="CAJ2663315.1"/>
    <property type="molecule type" value="Genomic_DNA"/>
</dbReference>
<accession>A0ACB0L1R5</accession>
<gene>
    <name evidence="1" type="ORF">MILVUS5_LOCUS28770</name>
</gene>
<comment type="caution">
    <text evidence="1">The sequence shown here is derived from an EMBL/GenBank/DDBJ whole genome shotgun (WGS) entry which is preliminary data.</text>
</comment>
<name>A0ACB0L1R5_TRIPR</name>
<reference evidence="1" key="1">
    <citation type="submission" date="2023-10" db="EMBL/GenBank/DDBJ databases">
        <authorList>
            <person name="Rodriguez Cubillos JULIANA M."/>
            <person name="De Vega J."/>
        </authorList>
    </citation>
    <scope>NUCLEOTIDE SEQUENCE</scope>
</reference>
<sequence length="110" mass="12577">MGARESKLRKWISGGNGHYKRIQGPMLLAPKGYVPICVGTNEDTCRRFMVHTRALGDAFFCELLGKSEEVYGFSNEGVLRIPFEPQDFEEWFIGRSNTKIKIKKRIVIPI</sequence>
<evidence type="ECO:0000313" key="2">
    <source>
        <dbReference type="Proteomes" id="UP001177021"/>
    </source>
</evidence>
<dbReference type="Proteomes" id="UP001177021">
    <property type="component" value="Unassembled WGS sequence"/>
</dbReference>
<evidence type="ECO:0000313" key="1">
    <source>
        <dbReference type="EMBL" id="CAJ2663315.1"/>
    </source>
</evidence>